<evidence type="ECO:0000259" key="2">
    <source>
        <dbReference type="Pfam" id="PF00857"/>
    </source>
</evidence>
<gene>
    <name evidence="3" type="ORF">GV68_09815</name>
</gene>
<dbReference type="AlphaFoldDB" id="A0A922P1B1"/>
<dbReference type="Gene3D" id="3.40.50.850">
    <property type="entry name" value="Isochorismatase-like"/>
    <property type="match status" value="1"/>
</dbReference>
<dbReference type="EMBL" id="JOKJ01000002">
    <property type="protein sequence ID" value="KEQ10552.1"/>
    <property type="molecule type" value="Genomic_DNA"/>
</dbReference>
<dbReference type="InterPro" id="IPR036380">
    <property type="entry name" value="Isochorismatase-like_sf"/>
</dbReference>
<comment type="caution">
    <text evidence="3">The sequence shown here is derived from an EMBL/GenBank/DDBJ whole genome shotgun (WGS) entry which is preliminary data.</text>
</comment>
<dbReference type="SUPFAM" id="SSF52499">
    <property type="entry name" value="Isochorismatase-like hydrolases"/>
    <property type="match status" value="1"/>
</dbReference>
<sequence>MEDPSRCRHLCVDMQRMFAEDTPWNVPWMQRVREGVAVLAATHPAETIFTRFVPPVDSADVQGTWRTYYEKWPMMTRQALGDDMVDILPELRALVPPAMVFDKPIYSPWLDGRLHVFLQKQEVSTLVISGGETDVCIMAAVMGAVDLGYSIILLRDAMCSTSDQTHDASLAVFGTRFSTQIRISTVQDVLAWWR</sequence>
<dbReference type="Pfam" id="PF00857">
    <property type="entry name" value="Isochorismatase"/>
    <property type="match status" value="1"/>
</dbReference>
<feature type="domain" description="Isochorismatase-like" evidence="2">
    <location>
        <begin position="10"/>
        <end position="181"/>
    </location>
</feature>
<reference evidence="3 4" key="1">
    <citation type="submission" date="2014-06" db="EMBL/GenBank/DDBJ databases">
        <title>Rhizobium pelagicum/R2-400B4.</title>
        <authorList>
            <person name="Kimes N.E."/>
            <person name="Lopez-Perez M."/>
        </authorList>
    </citation>
    <scope>NUCLEOTIDE SEQUENCE [LARGE SCALE GENOMIC DNA]</scope>
    <source>
        <strain evidence="3 4">R2-400B4</strain>
    </source>
</reference>
<evidence type="ECO:0000256" key="1">
    <source>
        <dbReference type="ARBA" id="ARBA00022801"/>
    </source>
</evidence>
<organism evidence="3 4">
    <name type="scientific">Pseudorhizobium pelagicum</name>
    <dbReference type="NCBI Taxonomy" id="1509405"/>
    <lineage>
        <taxon>Bacteria</taxon>
        <taxon>Pseudomonadati</taxon>
        <taxon>Pseudomonadota</taxon>
        <taxon>Alphaproteobacteria</taxon>
        <taxon>Hyphomicrobiales</taxon>
        <taxon>Rhizobiaceae</taxon>
        <taxon>Rhizobium/Agrobacterium group</taxon>
        <taxon>Pseudorhizobium</taxon>
    </lineage>
</organism>
<protein>
    <submittedName>
        <fullName evidence="3">Cysteine hydrolase</fullName>
    </submittedName>
</protein>
<dbReference type="Proteomes" id="UP000052167">
    <property type="component" value="Unassembled WGS sequence"/>
</dbReference>
<keyword evidence="1 3" id="KW-0378">Hydrolase</keyword>
<dbReference type="RefSeq" id="WP_037163690.1">
    <property type="nucleotide sequence ID" value="NZ_CAJXID010000044.1"/>
</dbReference>
<accession>A0A922P1B1</accession>
<dbReference type="GO" id="GO:0016787">
    <property type="term" value="F:hydrolase activity"/>
    <property type="evidence" value="ECO:0007669"/>
    <property type="project" value="UniProtKB-KW"/>
</dbReference>
<dbReference type="InterPro" id="IPR000868">
    <property type="entry name" value="Isochorismatase-like_dom"/>
</dbReference>
<dbReference type="PANTHER" id="PTHR43540">
    <property type="entry name" value="PEROXYUREIDOACRYLATE/UREIDOACRYLATE AMIDOHYDROLASE-RELATED"/>
    <property type="match status" value="1"/>
</dbReference>
<dbReference type="PANTHER" id="PTHR43540:SF6">
    <property type="entry name" value="ISOCHORISMATASE-LIKE DOMAIN-CONTAINING PROTEIN"/>
    <property type="match status" value="1"/>
</dbReference>
<dbReference type="OrthoDB" id="9811489at2"/>
<dbReference type="InterPro" id="IPR050272">
    <property type="entry name" value="Isochorismatase-like_hydrls"/>
</dbReference>
<dbReference type="CDD" id="cd00431">
    <property type="entry name" value="cysteine_hydrolases"/>
    <property type="match status" value="1"/>
</dbReference>
<name>A0A922P1B1_9HYPH</name>
<evidence type="ECO:0000313" key="4">
    <source>
        <dbReference type="Proteomes" id="UP000052167"/>
    </source>
</evidence>
<evidence type="ECO:0000313" key="3">
    <source>
        <dbReference type="EMBL" id="KEQ10552.1"/>
    </source>
</evidence>
<proteinExistence type="predicted"/>
<keyword evidence="4" id="KW-1185">Reference proteome</keyword>